<proteinExistence type="predicted"/>
<sequence length="269" mass="30112">MAANLALSVKLNDPSRPVTLLYKNGDELPDGVAAHFDHCAPFENPDDYPGVTIKLGIYEPTPYAEAMYVDADCLIMKRDMDRHWAKYGVQDFNLSGVTCTSGAYYGCDVKAMMAAAGVDYFVAGNCGALFFRKNSGGEKMFRDARAYLAERHPDLIETRPRRGDGLSDQPYFSAAMARNGLQPVSYTAEEGTVMATTYLAKDIDFDLAAGRGLLKKPTGFRVMNRLWAKGWVAHDTSIAHFIDLKPLRVYQRLSDWLRDRFGMPRYVFE</sequence>
<gene>
    <name evidence="1" type="ORF">ACFMB1_16005</name>
</gene>
<evidence type="ECO:0000313" key="1">
    <source>
        <dbReference type="EMBL" id="MFC6037059.1"/>
    </source>
</evidence>
<reference evidence="1 2" key="1">
    <citation type="submission" date="2024-09" db="EMBL/GenBank/DDBJ databases">
        <authorList>
            <person name="Zhang Z.-H."/>
        </authorList>
    </citation>
    <scope>NUCLEOTIDE SEQUENCE [LARGE SCALE GENOMIC DNA]</scope>
    <source>
        <strain evidence="1 2">HHTR114</strain>
    </source>
</reference>
<comment type="caution">
    <text evidence="1">The sequence shown here is derived from an EMBL/GenBank/DDBJ whole genome shotgun (WGS) entry which is preliminary data.</text>
</comment>
<evidence type="ECO:0008006" key="3">
    <source>
        <dbReference type="Google" id="ProtNLM"/>
    </source>
</evidence>
<keyword evidence="2" id="KW-1185">Reference proteome</keyword>
<protein>
    <recommendedName>
        <fullName evidence="3">Glycosyltransferase</fullName>
    </recommendedName>
</protein>
<evidence type="ECO:0000313" key="2">
    <source>
        <dbReference type="Proteomes" id="UP001596116"/>
    </source>
</evidence>
<accession>A0ABW1KYK2</accession>
<dbReference type="EMBL" id="JBHPON010000002">
    <property type="protein sequence ID" value="MFC6037059.1"/>
    <property type="molecule type" value="Genomic_DNA"/>
</dbReference>
<organism evidence="1 2">
    <name type="scientific">Hyphococcus aureus</name>
    <dbReference type="NCBI Taxonomy" id="2666033"/>
    <lineage>
        <taxon>Bacteria</taxon>
        <taxon>Pseudomonadati</taxon>
        <taxon>Pseudomonadota</taxon>
        <taxon>Alphaproteobacteria</taxon>
        <taxon>Parvularculales</taxon>
        <taxon>Parvularculaceae</taxon>
        <taxon>Hyphococcus</taxon>
    </lineage>
</organism>
<dbReference type="RefSeq" id="WP_379881696.1">
    <property type="nucleotide sequence ID" value="NZ_JBHPON010000002.1"/>
</dbReference>
<name>A0ABW1KYK2_9PROT</name>
<dbReference type="Proteomes" id="UP001596116">
    <property type="component" value="Unassembled WGS sequence"/>
</dbReference>